<feature type="transmembrane region" description="Helical" evidence="1">
    <location>
        <begin position="197"/>
        <end position="213"/>
    </location>
</feature>
<evidence type="ECO:0000313" key="2">
    <source>
        <dbReference type="EMBL" id="KLD63200.1"/>
    </source>
</evidence>
<evidence type="ECO:0000256" key="1">
    <source>
        <dbReference type="SAM" id="Phobius"/>
    </source>
</evidence>
<keyword evidence="1" id="KW-0812">Transmembrane</keyword>
<dbReference type="Proteomes" id="UP000035481">
    <property type="component" value="Unassembled WGS sequence"/>
</dbReference>
<protein>
    <recommendedName>
        <fullName evidence="4">Polysaccharide polymerase</fullName>
    </recommendedName>
</protein>
<dbReference type="STRING" id="1440762.Y882_12370"/>
<feature type="transmembrane region" description="Helical" evidence="1">
    <location>
        <begin position="249"/>
        <end position="274"/>
    </location>
</feature>
<feature type="transmembrane region" description="Helical" evidence="1">
    <location>
        <begin position="168"/>
        <end position="190"/>
    </location>
</feature>
<feature type="transmembrane region" description="Helical" evidence="1">
    <location>
        <begin position="117"/>
        <end position="137"/>
    </location>
</feature>
<feature type="transmembrane region" description="Helical" evidence="1">
    <location>
        <begin position="31"/>
        <end position="54"/>
    </location>
</feature>
<gene>
    <name evidence="2" type="ORF">Y882_12370</name>
</gene>
<name>A0A0G9H075_9GAMM</name>
<evidence type="ECO:0008006" key="4">
    <source>
        <dbReference type="Google" id="ProtNLM"/>
    </source>
</evidence>
<feature type="transmembrane region" description="Helical" evidence="1">
    <location>
        <begin position="333"/>
        <end position="356"/>
    </location>
</feature>
<sequence length="429" mass="46902">MRQGDAFILSTIFIFLIFEVLQGPLRYYLSMMGGVVLAYAPKGLMALAFFFLLIRTLWTFRLDKTVMGTLAGFAVFAAVGVYFTHGIGQPVMGLFALIPVLFGVIAEPAFSRLGERCLPYALVLWLCVAVGVGINFFHSMPWTGFTYQLGDAEVEVSRDWSYFGVERIAGFARASFEAAMQLLFLGLVCSILVRSKVIAFIVWISTGILIAVTTTKTTLGLYFFLAILLPLMAPRAAPSIFKRVIGPMVPWTMALIGVLLPASTLVSKVGAGFANQDSGTLLVSFGMRLAQMWPDTFTLIFKHGSALLGRGLGGIGSAQKIFEPDLYSPADNLYLYLYAVFGVFALVVIWVFTRAVSRLKFTGDRMSTLFWFLGVSILMEGWTVSCIEGGTTALATGLTVAFCIRLGKSRFVRRSMGTSRHKLVGAPQA</sequence>
<reference evidence="2 3" key="1">
    <citation type="journal article" date="2015" name="Antonie Van Leeuwenhoek">
        <title>A phylogenomic and molecular marker based taxonomic framework for the order Xanthomonadales: proposal to transfer the families Algiphilaceae and Solimonadaceae to the order Nevskiales ord. nov. and to create a new family within the order Xanthomonadales, the family Rhodanobacteraceae fam. nov., containing the genus Rhodanobacter and its closest relatives.</title>
        <authorList>
            <person name="Naushad S."/>
            <person name="Adeolu M."/>
            <person name="Wong S."/>
            <person name="Sohail M."/>
            <person name="Schellhorn H.E."/>
            <person name="Gupta R.S."/>
        </authorList>
    </citation>
    <scope>NUCLEOTIDE SEQUENCE [LARGE SCALE GENOMIC DNA]</scope>
    <source>
        <strain evidence="2 3">DSM 16301</strain>
    </source>
</reference>
<feature type="transmembrane region" description="Helical" evidence="1">
    <location>
        <begin position="91"/>
        <end position="110"/>
    </location>
</feature>
<accession>A0A0G9H075</accession>
<comment type="caution">
    <text evidence="2">The sequence shown here is derived from an EMBL/GenBank/DDBJ whole genome shotgun (WGS) entry which is preliminary data.</text>
</comment>
<feature type="transmembrane region" description="Helical" evidence="1">
    <location>
        <begin position="7"/>
        <end position="25"/>
    </location>
</feature>
<feature type="transmembrane region" description="Helical" evidence="1">
    <location>
        <begin position="390"/>
        <end position="407"/>
    </location>
</feature>
<organism evidence="2 3">
    <name type="scientific">Dyella japonica DSM 16301</name>
    <dbReference type="NCBI Taxonomy" id="1440762"/>
    <lineage>
        <taxon>Bacteria</taxon>
        <taxon>Pseudomonadati</taxon>
        <taxon>Pseudomonadota</taxon>
        <taxon>Gammaproteobacteria</taxon>
        <taxon>Lysobacterales</taxon>
        <taxon>Rhodanobacteraceae</taxon>
        <taxon>Dyella</taxon>
    </lineage>
</organism>
<dbReference type="AlphaFoldDB" id="A0A0G9H075"/>
<feature type="transmembrane region" description="Helical" evidence="1">
    <location>
        <begin position="66"/>
        <end position="85"/>
    </location>
</feature>
<keyword evidence="1" id="KW-0472">Membrane</keyword>
<proteinExistence type="predicted"/>
<dbReference type="OrthoDB" id="6801209at2"/>
<keyword evidence="1" id="KW-1133">Transmembrane helix</keyword>
<dbReference type="EMBL" id="JPLA01000030">
    <property type="protein sequence ID" value="KLD63200.1"/>
    <property type="molecule type" value="Genomic_DNA"/>
</dbReference>
<evidence type="ECO:0000313" key="3">
    <source>
        <dbReference type="Proteomes" id="UP000035481"/>
    </source>
</evidence>
<dbReference type="PATRIC" id="fig|1440762.4.peg.2115"/>